<evidence type="ECO:0000313" key="3">
    <source>
        <dbReference type="EMBL" id="PWK15450.1"/>
    </source>
</evidence>
<dbReference type="Pfam" id="PF13622">
    <property type="entry name" value="4HBT_3"/>
    <property type="match status" value="1"/>
</dbReference>
<gene>
    <name evidence="3" type="ORF">C8D84_101401</name>
</gene>
<name>A0A2V2A6Z3_PSYIM</name>
<sequence>MSAYYNFIKREQREDGVNVAHYQPTKHAQGAWNEHEQHMAPATGLLTAELNGYVPQENMRIARISLDILGLIPLDDFTITTRCIRPGKTIELIEAVMSSRGRDAIIARAWRLMTQDTSEIAGIEDQKAVHKPEELPIWEDMKGWPGGFIESVRLVADDTQRRPGRGMVWITNDVDMIEGKPTDDLVHLLGMVDTANGVVPRLGLGLSELEWMFPNTDLQIHMHRAPQGRWLGIEAVQQYGNDGIGLTSAVLHDVHGPFGRSEQILTIRPMPR</sequence>
<organism evidence="3 4">
    <name type="scientific">Psychrobacter immobilis</name>
    <dbReference type="NCBI Taxonomy" id="498"/>
    <lineage>
        <taxon>Bacteria</taxon>
        <taxon>Pseudomonadati</taxon>
        <taxon>Pseudomonadota</taxon>
        <taxon>Gammaproteobacteria</taxon>
        <taxon>Moraxellales</taxon>
        <taxon>Moraxellaceae</taxon>
        <taxon>Psychrobacter</taxon>
    </lineage>
</organism>
<feature type="domain" description="Acyl-CoA thioesterase-like N-terminal HotDog" evidence="1">
    <location>
        <begin position="31"/>
        <end position="111"/>
    </location>
</feature>
<dbReference type="Gene3D" id="2.40.160.210">
    <property type="entry name" value="Acyl-CoA thioesterase, double hotdog domain"/>
    <property type="match status" value="1"/>
</dbReference>
<keyword evidence="4" id="KW-1185">Reference proteome</keyword>
<comment type="caution">
    <text evidence="3">The sequence shown here is derived from an EMBL/GenBank/DDBJ whole genome shotgun (WGS) entry which is preliminary data.</text>
</comment>
<accession>A0A2V2A6Z3</accession>
<dbReference type="InterPro" id="IPR049449">
    <property type="entry name" value="TesB_ACOT8-like_N"/>
</dbReference>
<dbReference type="Proteomes" id="UP000245655">
    <property type="component" value="Unassembled WGS sequence"/>
</dbReference>
<dbReference type="EMBL" id="QGGM01000001">
    <property type="protein sequence ID" value="PWK15450.1"/>
    <property type="molecule type" value="Genomic_DNA"/>
</dbReference>
<dbReference type="Pfam" id="PF20789">
    <property type="entry name" value="4HBT_3C"/>
    <property type="match status" value="1"/>
</dbReference>
<proteinExistence type="predicted"/>
<reference evidence="3 4" key="1">
    <citation type="submission" date="2018-05" db="EMBL/GenBank/DDBJ databases">
        <title>Genomic Encyclopedia of Type Strains, Phase IV (KMG-IV): sequencing the most valuable type-strain genomes for metagenomic binning, comparative biology and taxonomic classification.</title>
        <authorList>
            <person name="Goeker M."/>
        </authorList>
    </citation>
    <scope>NUCLEOTIDE SEQUENCE [LARGE SCALE GENOMIC DNA]</scope>
    <source>
        <strain evidence="3 4">DSM 7229</strain>
    </source>
</reference>
<dbReference type="RefSeq" id="WP_109589602.1">
    <property type="nucleotide sequence ID" value="NZ_CAJGZY010000001.1"/>
</dbReference>
<dbReference type="InterPro" id="IPR029069">
    <property type="entry name" value="HotDog_dom_sf"/>
</dbReference>
<dbReference type="InterPro" id="IPR042171">
    <property type="entry name" value="Acyl-CoA_hotdog"/>
</dbReference>
<protein>
    <submittedName>
        <fullName evidence="3">Thioesterase superfamily protein</fullName>
    </submittedName>
</protein>
<dbReference type="SUPFAM" id="SSF54637">
    <property type="entry name" value="Thioesterase/thiol ester dehydrase-isomerase"/>
    <property type="match status" value="1"/>
</dbReference>
<evidence type="ECO:0000259" key="2">
    <source>
        <dbReference type="Pfam" id="PF20789"/>
    </source>
</evidence>
<dbReference type="GeneID" id="60254172"/>
<dbReference type="InterPro" id="IPR049450">
    <property type="entry name" value="ACOT8-like_C"/>
</dbReference>
<feature type="domain" description="Acyl-CoA thioesterase-like C-terminal" evidence="2">
    <location>
        <begin position="132"/>
        <end position="266"/>
    </location>
</feature>
<evidence type="ECO:0000313" key="4">
    <source>
        <dbReference type="Proteomes" id="UP000245655"/>
    </source>
</evidence>
<evidence type="ECO:0000259" key="1">
    <source>
        <dbReference type="Pfam" id="PF13622"/>
    </source>
</evidence>
<dbReference type="AlphaFoldDB" id="A0A2V2A6Z3"/>